<keyword evidence="4" id="KW-0812">Transmembrane</keyword>
<dbReference type="EMBL" id="JADOEF010000001">
    <property type="protein sequence ID" value="MBF7810083.1"/>
    <property type="molecule type" value="Genomic_DNA"/>
</dbReference>
<dbReference type="NCBIfam" id="TIGR00797">
    <property type="entry name" value="matE"/>
    <property type="match status" value="1"/>
</dbReference>
<comment type="subcellular location">
    <subcellularLocation>
        <location evidence="1">Cell membrane</location>
        <topology evidence="1">Multi-pass membrane protein</topology>
    </subcellularLocation>
</comment>
<dbReference type="GO" id="GO:0005886">
    <property type="term" value="C:plasma membrane"/>
    <property type="evidence" value="ECO:0007669"/>
    <property type="project" value="UniProtKB-SubCell"/>
</dbReference>
<protein>
    <submittedName>
        <fullName evidence="7">MATE family efflux transporter</fullName>
    </submittedName>
</protein>
<dbReference type="PANTHER" id="PTHR43549">
    <property type="entry name" value="MULTIDRUG RESISTANCE PROTEIN YPNP-RELATED"/>
    <property type="match status" value="1"/>
</dbReference>
<keyword evidence="6" id="KW-0472">Membrane</keyword>
<dbReference type="Pfam" id="PF01554">
    <property type="entry name" value="MatE"/>
    <property type="match status" value="2"/>
</dbReference>
<dbReference type="InterPro" id="IPR048279">
    <property type="entry name" value="MdtK-like"/>
</dbReference>
<keyword evidence="2" id="KW-0813">Transport</keyword>
<evidence type="ECO:0000256" key="4">
    <source>
        <dbReference type="ARBA" id="ARBA00022692"/>
    </source>
</evidence>
<dbReference type="RefSeq" id="WP_012059331.1">
    <property type="nucleotide sequence ID" value="NZ_CP073279.1"/>
</dbReference>
<keyword evidence="3" id="KW-1003">Cell membrane</keyword>
<evidence type="ECO:0000256" key="2">
    <source>
        <dbReference type="ARBA" id="ARBA00022448"/>
    </source>
</evidence>
<dbReference type="InterPro" id="IPR052031">
    <property type="entry name" value="Membrane_Transporter-Flippase"/>
</dbReference>
<evidence type="ECO:0000313" key="7">
    <source>
        <dbReference type="EMBL" id="MBF7810083.1"/>
    </source>
</evidence>
<accession>A0A1S8QRR7</accession>
<proteinExistence type="predicted"/>
<evidence type="ECO:0000256" key="1">
    <source>
        <dbReference type="ARBA" id="ARBA00004651"/>
    </source>
</evidence>
<keyword evidence="5" id="KW-1133">Transmembrane helix</keyword>
<organism evidence="7 8">
    <name type="scientific">Clostridium beijerinckii</name>
    <name type="common">Clostridium MP</name>
    <dbReference type="NCBI Taxonomy" id="1520"/>
    <lineage>
        <taxon>Bacteria</taxon>
        <taxon>Bacillati</taxon>
        <taxon>Bacillota</taxon>
        <taxon>Clostridia</taxon>
        <taxon>Eubacteriales</taxon>
        <taxon>Clostridiaceae</taxon>
        <taxon>Clostridium</taxon>
    </lineage>
</organism>
<comment type="caution">
    <text evidence="7">The sequence shown here is derived from an EMBL/GenBank/DDBJ whole genome shotgun (WGS) entry which is preliminary data.</text>
</comment>
<dbReference type="CDD" id="cd13138">
    <property type="entry name" value="MATE_yoeA_like"/>
    <property type="match status" value="1"/>
</dbReference>
<evidence type="ECO:0000256" key="5">
    <source>
        <dbReference type="ARBA" id="ARBA00022989"/>
    </source>
</evidence>
<dbReference type="PANTHER" id="PTHR43549:SF2">
    <property type="entry name" value="MULTIDRUG RESISTANCE PROTEIN NORM-RELATED"/>
    <property type="match status" value="1"/>
</dbReference>
<gene>
    <name evidence="7" type="ORF">IS491_15700</name>
</gene>
<dbReference type="InterPro" id="IPR002528">
    <property type="entry name" value="MATE_fam"/>
</dbReference>
<dbReference type="GO" id="GO:0015297">
    <property type="term" value="F:antiporter activity"/>
    <property type="evidence" value="ECO:0007669"/>
    <property type="project" value="InterPro"/>
</dbReference>
<evidence type="ECO:0000256" key="6">
    <source>
        <dbReference type="ARBA" id="ARBA00023136"/>
    </source>
</evidence>
<reference evidence="7" key="1">
    <citation type="submission" date="2020-11" db="EMBL/GenBank/DDBJ databases">
        <authorList>
            <person name="Thieme N."/>
            <person name="Liebl W."/>
            <person name="Zverlov V."/>
        </authorList>
    </citation>
    <scope>NUCLEOTIDE SEQUENCE</scope>
    <source>
        <strain evidence="7">NT08</strain>
    </source>
</reference>
<dbReference type="PIRSF" id="PIRSF006603">
    <property type="entry name" value="DinF"/>
    <property type="match status" value="1"/>
</dbReference>
<sequence>MKGLKKINFLEGDVKNNLLTLFIPLLISFFLSMAFDINDSIWIGNILGKNALAAQTVSMPLILLYNSICMGVTGGIGILVSQAIGSKNNEKCAKIISTSFVMVLVLSLVITVICELGINTILFSVDTPASIYDDAKSFLQIHILSFVFMMIFSYFAAVMRSYGNSIFQLISIIICTLLNAVLDPIFIYFYGLNGVAAATVLAECILIIIVYVYYCKNKFINIKPSLFDSQILKSIISKAVPSMFQQSLPAISTTFVTTFTAGFGITAIAGLGTATKIETLLLYPSMAMNMAISAAAGQCFGGHDVKKAREYSKWGIILGGGLVSVFTLLVILFSKYLSFIFGADIQVSEIVSSYFIIISIGYVCNMITNSMLGAINGFGKPASAMYLMIFYYIIVRIPLAKLLSTTSLGLNGLWFAVLISHIAAAIASVLFYKQITKAKIREEASLKQMI</sequence>
<dbReference type="GO" id="GO:0042910">
    <property type="term" value="F:xenobiotic transmembrane transporter activity"/>
    <property type="evidence" value="ECO:0007669"/>
    <property type="project" value="InterPro"/>
</dbReference>
<dbReference type="OMA" id="ACSISYW"/>
<dbReference type="AlphaFoldDB" id="A0A1S8QRR7"/>
<dbReference type="Proteomes" id="UP000631418">
    <property type="component" value="Unassembled WGS sequence"/>
</dbReference>
<evidence type="ECO:0000256" key="3">
    <source>
        <dbReference type="ARBA" id="ARBA00022475"/>
    </source>
</evidence>
<evidence type="ECO:0000313" key="8">
    <source>
        <dbReference type="Proteomes" id="UP000631418"/>
    </source>
</evidence>
<name>A0A1S8QRR7_CLOBE</name>